<dbReference type="EMBL" id="ARXZ02000004">
    <property type="protein sequence ID" value="ERI00805.1"/>
    <property type="molecule type" value="Genomic_DNA"/>
</dbReference>
<gene>
    <name evidence="2" type="ORF">BTCBT_002360</name>
</gene>
<organism evidence="2 3">
    <name type="scientific">Bacillus thuringiensis T01-328</name>
    <dbReference type="NCBI Taxonomy" id="1324966"/>
    <lineage>
        <taxon>Bacteria</taxon>
        <taxon>Bacillati</taxon>
        <taxon>Bacillota</taxon>
        <taxon>Bacilli</taxon>
        <taxon>Bacillales</taxon>
        <taxon>Bacillaceae</taxon>
        <taxon>Bacillus</taxon>
        <taxon>Bacillus cereus group</taxon>
    </lineage>
</organism>
<accession>A0AAN4KQE4</accession>
<evidence type="ECO:0000313" key="3">
    <source>
        <dbReference type="Proteomes" id="UP000013487"/>
    </source>
</evidence>
<keyword evidence="1" id="KW-1133">Transmembrane helix</keyword>
<comment type="caution">
    <text evidence="2">The sequence shown here is derived from an EMBL/GenBank/DDBJ whole genome shotgun (WGS) entry which is preliminary data.</text>
</comment>
<dbReference type="AlphaFoldDB" id="A0AAN4KQE4"/>
<keyword evidence="1" id="KW-0812">Transmembrane</keyword>
<sequence length="47" mass="5431">MPKCLMYLIVFLIGFICTLFVCLYFQSETVFQICPTNLSTYSLQAIL</sequence>
<feature type="transmembrane region" description="Helical" evidence="1">
    <location>
        <begin position="6"/>
        <end position="25"/>
    </location>
</feature>
<dbReference type="Proteomes" id="UP000013487">
    <property type="component" value="Unassembled WGS sequence"/>
</dbReference>
<evidence type="ECO:0000256" key="1">
    <source>
        <dbReference type="SAM" id="Phobius"/>
    </source>
</evidence>
<keyword evidence="1" id="KW-0472">Membrane</keyword>
<proteinExistence type="predicted"/>
<reference evidence="2 3" key="1">
    <citation type="journal article" date="2013" name="Genome Announc.">
        <title>Draft Genome Sequence of Bacillus thuringiensis var. thuringiensis Strain T01-328, a Brazilian Isolate That Produces a Soluble Pesticide Protein, Cry1Ia.</title>
        <authorList>
            <person name="Varani A.M."/>
            <person name="Lemos M.V."/>
            <person name="Fernandes C.C."/>
            <person name="Lemos E.G."/>
            <person name="Alves E.C."/>
            <person name="Desiderio J.A."/>
        </authorList>
    </citation>
    <scope>NUCLEOTIDE SEQUENCE [LARGE SCALE GENOMIC DNA]</scope>
    <source>
        <strain evidence="2 3">T01-328</strain>
    </source>
</reference>
<protein>
    <submittedName>
        <fullName evidence="2">Uncharacterized protein</fullName>
    </submittedName>
</protein>
<name>A0AAN4KQE4_BACTU</name>
<evidence type="ECO:0000313" key="2">
    <source>
        <dbReference type="EMBL" id="ERI00805.1"/>
    </source>
</evidence>